<organism evidence="2">
    <name type="scientific">hydrocarbon metagenome</name>
    <dbReference type="NCBI Taxonomy" id="938273"/>
    <lineage>
        <taxon>unclassified sequences</taxon>
        <taxon>metagenomes</taxon>
        <taxon>ecological metagenomes</taxon>
    </lineage>
</organism>
<dbReference type="GO" id="GO:0003676">
    <property type="term" value="F:nucleic acid binding"/>
    <property type="evidence" value="ECO:0007669"/>
    <property type="project" value="InterPro"/>
</dbReference>
<dbReference type="EMBL" id="LNQE01001749">
    <property type="protein sequence ID" value="KUG09995.1"/>
    <property type="molecule type" value="Genomic_DNA"/>
</dbReference>
<evidence type="ECO:0000313" key="2">
    <source>
        <dbReference type="EMBL" id="KUG09995.1"/>
    </source>
</evidence>
<dbReference type="AlphaFoldDB" id="A0A0W8EN84"/>
<accession>A0A0W8EN84</accession>
<protein>
    <submittedName>
        <fullName evidence="2">Kef-type k+ transport system</fullName>
    </submittedName>
</protein>
<feature type="domain" description="DHHA1" evidence="1">
    <location>
        <begin position="3"/>
        <end position="89"/>
    </location>
</feature>
<proteinExistence type="predicted"/>
<gene>
    <name evidence="2" type="ORF">ASZ90_016601</name>
</gene>
<comment type="caution">
    <text evidence="2">The sequence shown here is derived from an EMBL/GenBank/DDBJ whole genome shotgun (WGS) entry which is preliminary data.</text>
</comment>
<dbReference type="InterPro" id="IPR003156">
    <property type="entry name" value="DHHA1_dom"/>
</dbReference>
<evidence type="ECO:0000259" key="1">
    <source>
        <dbReference type="Pfam" id="PF02272"/>
    </source>
</evidence>
<dbReference type="InterPro" id="IPR038763">
    <property type="entry name" value="DHH_sf"/>
</dbReference>
<dbReference type="Pfam" id="PF02272">
    <property type="entry name" value="DHHA1"/>
    <property type="match status" value="1"/>
</dbReference>
<sequence length="111" mass="11939">MRNRDALPQAADLLITLEGVNTALVYGISEEAIIMSARNRDVRLHIGNVLREAFGDIGDAGGHPNMAAATIPLACFSRVRNKEELLSLVVDPLLSRFAAITGLENEGRNGI</sequence>
<reference evidence="2" key="1">
    <citation type="journal article" date="2015" name="Proc. Natl. Acad. Sci. U.S.A.">
        <title>Networks of energetic and metabolic interactions define dynamics in microbial communities.</title>
        <authorList>
            <person name="Embree M."/>
            <person name="Liu J.K."/>
            <person name="Al-Bassam M.M."/>
            <person name="Zengler K."/>
        </authorList>
    </citation>
    <scope>NUCLEOTIDE SEQUENCE</scope>
</reference>
<dbReference type="SUPFAM" id="SSF64182">
    <property type="entry name" value="DHH phosphoesterases"/>
    <property type="match status" value="1"/>
</dbReference>
<name>A0A0W8EN84_9ZZZZ</name>